<dbReference type="InterPro" id="IPR038765">
    <property type="entry name" value="Papain-like_cys_pep_sf"/>
</dbReference>
<dbReference type="SMART" id="SM00230">
    <property type="entry name" value="CysPc"/>
    <property type="match status" value="1"/>
</dbReference>
<dbReference type="InterPro" id="IPR000169">
    <property type="entry name" value="Pept_cys_AS"/>
</dbReference>
<dbReference type="InterPro" id="IPR018247">
    <property type="entry name" value="EF_Hand_1_Ca_BS"/>
</dbReference>
<evidence type="ECO:0000313" key="11">
    <source>
        <dbReference type="Proteomes" id="UP000887567"/>
    </source>
</evidence>
<dbReference type="FunFam" id="2.60.120.380:FF:000002">
    <property type="entry name" value="calpain-3 isoform X1"/>
    <property type="match status" value="1"/>
</dbReference>
<evidence type="ECO:0000256" key="2">
    <source>
        <dbReference type="ARBA" id="ARBA00022670"/>
    </source>
</evidence>
<evidence type="ECO:0000259" key="8">
    <source>
        <dbReference type="PROSITE" id="PS50203"/>
    </source>
</evidence>
<dbReference type="InterPro" id="IPR036213">
    <property type="entry name" value="Calpain_III_sf"/>
</dbReference>
<evidence type="ECO:0000259" key="9">
    <source>
        <dbReference type="PROSITE" id="PS50222"/>
    </source>
</evidence>
<dbReference type="Gene3D" id="3.90.70.10">
    <property type="entry name" value="Cysteine proteinases"/>
    <property type="match status" value="1"/>
</dbReference>
<dbReference type="OrthoDB" id="424753at2759"/>
<feature type="domain" description="Calpain catalytic" evidence="8">
    <location>
        <begin position="13"/>
        <end position="313"/>
    </location>
</feature>
<dbReference type="GO" id="GO:0005737">
    <property type="term" value="C:cytoplasm"/>
    <property type="evidence" value="ECO:0007669"/>
    <property type="project" value="TreeGrafter"/>
</dbReference>
<dbReference type="GO" id="GO:0004198">
    <property type="term" value="F:calcium-dependent cysteine-type endopeptidase activity"/>
    <property type="evidence" value="ECO:0007669"/>
    <property type="project" value="InterPro"/>
</dbReference>
<feature type="active site" evidence="6 7">
    <location>
        <position position="229"/>
    </location>
</feature>
<dbReference type="CDD" id="cd00044">
    <property type="entry name" value="CysPc"/>
    <property type="match status" value="1"/>
</dbReference>
<dbReference type="InterPro" id="IPR011992">
    <property type="entry name" value="EF-hand-dom_pair"/>
</dbReference>
<evidence type="ECO:0000256" key="6">
    <source>
        <dbReference type="PIRSR" id="PIRSR622684-1"/>
    </source>
</evidence>
<dbReference type="PANTHER" id="PTHR10183:SF433">
    <property type="entry name" value="CALPAIN-A-RELATED"/>
    <property type="match status" value="1"/>
</dbReference>
<dbReference type="RefSeq" id="XP_020896919.1">
    <property type="nucleotide sequence ID" value="XM_021041260.2"/>
</dbReference>
<evidence type="ECO:0000256" key="7">
    <source>
        <dbReference type="PROSITE-ProRule" id="PRU00239"/>
    </source>
</evidence>
<dbReference type="SMART" id="SM00054">
    <property type="entry name" value="EFh"/>
    <property type="match status" value="3"/>
</dbReference>
<dbReference type="Pfam" id="PF01067">
    <property type="entry name" value="Calpain_III"/>
    <property type="match status" value="1"/>
</dbReference>
<dbReference type="PROSITE" id="PS00139">
    <property type="entry name" value="THIOL_PROTEASE_CYS"/>
    <property type="match status" value="1"/>
</dbReference>
<dbReference type="GO" id="GO:0005509">
    <property type="term" value="F:calcium ion binding"/>
    <property type="evidence" value="ECO:0007669"/>
    <property type="project" value="InterPro"/>
</dbReference>
<evidence type="ECO:0000313" key="10">
    <source>
        <dbReference type="EnsemblMetazoa" id="XP_020896919.1"/>
    </source>
</evidence>
<dbReference type="OMA" id="EMNLMEW"/>
<dbReference type="GO" id="GO:0006508">
    <property type="term" value="P:proteolysis"/>
    <property type="evidence" value="ECO:0007669"/>
    <property type="project" value="UniProtKB-KW"/>
</dbReference>
<dbReference type="CDD" id="cd00214">
    <property type="entry name" value="Calpain_III"/>
    <property type="match status" value="1"/>
</dbReference>
<evidence type="ECO:0000256" key="3">
    <source>
        <dbReference type="ARBA" id="ARBA00022801"/>
    </source>
</evidence>
<feature type="domain" description="EF-hand" evidence="9">
    <location>
        <begin position="568"/>
        <end position="603"/>
    </location>
</feature>
<keyword evidence="2 7" id="KW-0645">Protease</keyword>
<reference evidence="10" key="1">
    <citation type="submission" date="2022-11" db="UniProtKB">
        <authorList>
            <consortium name="EnsemblMetazoa"/>
        </authorList>
    </citation>
    <scope>IDENTIFICATION</scope>
</reference>
<dbReference type="Gene3D" id="1.10.238.10">
    <property type="entry name" value="EF-hand"/>
    <property type="match status" value="1"/>
</dbReference>
<dbReference type="SUPFAM" id="SSF49758">
    <property type="entry name" value="Calpain large subunit, middle domain (domain III)"/>
    <property type="match status" value="1"/>
</dbReference>
<proteinExistence type="inferred from homology"/>
<evidence type="ECO:0000256" key="1">
    <source>
        <dbReference type="ARBA" id="ARBA00007623"/>
    </source>
</evidence>
<dbReference type="Proteomes" id="UP000887567">
    <property type="component" value="Unplaced"/>
</dbReference>
<name>A0A913X0U3_EXADI</name>
<dbReference type="PANTHER" id="PTHR10183">
    <property type="entry name" value="CALPAIN"/>
    <property type="match status" value="1"/>
</dbReference>
<dbReference type="SMART" id="SM00720">
    <property type="entry name" value="calpain_III"/>
    <property type="match status" value="1"/>
</dbReference>
<dbReference type="PROSITE" id="PS00018">
    <property type="entry name" value="EF_HAND_1"/>
    <property type="match status" value="1"/>
</dbReference>
<evidence type="ECO:0000256" key="4">
    <source>
        <dbReference type="ARBA" id="ARBA00022807"/>
    </source>
</evidence>
<dbReference type="InterPro" id="IPR022684">
    <property type="entry name" value="Calpain_cysteine_protease"/>
</dbReference>
<dbReference type="Gene3D" id="2.60.120.380">
    <property type="match status" value="1"/>
</dbReference>
<keyword evidence="11" id="KW-1185">Reference proteome</keyword>
<organism evidence="10 11">
    <name type="scientific">Exaiptasia diaphana</name>
    <name type="common">Tropical sea anemone</name>
    <name type="synonym">Aiptasia pulchella</name>
    <dbReference type="NCBI Taxonomy" id="2652724"/>
    <lineage>
        <taxon>Eukaryota</taxon>
        <taxon>Metazoa</taxon>
        <taxon>Cnidaria</taxon>
        <taxon>Anthozoa</taxon>
        <taxon>Hexacorallia</taxon>
        <taxon>Actiniaria</taxon>
        <taxon>Aiptasiidae</taxon>
        <taxon>Exaiptasia</taxon>
    </lineage>
</organism>
<dbReference type="Pfam" id="PF00648">
    <property type="entry name" value="Peptidase_C2"/>
    <property type="match status" value="1"/>
</dbReference>
<accession>A0A913X0U3</accession>
<dbReference type="InterPro" id="IPR001300">
    <property type="entry name" value="Peptidase_C2_calpain_cat"/>
</dbReference>
<dbReference type="GeneID" id="110235766"/>
<keyword evidence="5" id="KW-0106">Calcium</keyword>
<dbReference type="SUPFAM" id="SSF47473">
    <property type="entry name" value="EF-hand"/>
    <property type="match status" value="1"/>
</dbReference>
<dbReference type="EnsemblMetazoa" id="XM_021041260.2">
    <property type="protein sequence ID" value="XP_020896919.1"/>
    <property type="gene ID" value="LOC110235766"/>
</dbReference>
<comment type="similarity">
    <text evidence="1">Belongs to the peptidase C2 family.</text>
</comment>
<dbReference type="PROSITE" id="PS50203">
    <property type="entry name" value="CALPAIN_CAT"/>
    <property type="match status" value="1"/>
</dbReference>
<dbReference type="PROSITE" id="PS50222">
    <property type="entry name" value="EF_HAND_2"/>
    <property type="match status" value="1"/>
</dbReference>
<keyword evidence="4 7" id="KW-0788">Thiol protease</keyword>
<dbReference type="InterPro" id="IPR022683">
    <property type="entry name" value="Calpain_III"/>
</dbReference>
<dbReference type="InterPro" id="IPR002048">
    <property type="entry name" value="EF_hand_dom"/>
</dbReference>
<dbReference type="InterPro" id="IPR022682">
    <property type="entry name" value="Calpain_domain_III"/>
</dbReference>
<keyword evidence="3 7" id="KW-0378">Hydrolase</keyword>
<dbReference type="InterPro" id="IPR033883">
    <property type="entry name" value="C2_III"/>
</dbReference>
<evidence type="ECO:0000256" key="5">
    <source>
        <dbReference type="ARBA" id="ARBA00022837"/>
    </source>
</evidence>
<dbReference type="PRINTS" id="PR00704">
    <property type="entry name" value="CALPAIN"/>
</dbReference>
<dbReference type="FunFam" id="3.90.70.10:FF:000001">
    <property type="entry name" value="Calpain-1 catalytic subunit"/>
    <property type="match status" value="1"/>
</dbReference>
<sequence length="665" mass="75912">MDEIRRRNNSRNPYRDYDFDAVDTNMFYSRALPPHVKIDWKRPWELVDNPKLIIGGASRLDIKQGMLGDCWLLAGIGALTQHDKLLNRVLITDYVADNKDPNYTGAVRFNFWQYGEWKEVITDDRLPSRNGKLVFVQSAEKNEFWSSLLEKAYAKVHGSYEALKGGQTGEALEDFTGGLSESYDLKKPPEDLFAIMQKAMARSSLMGCSIAAKPNEIEAKGAMGLVKGHAYTVTGVHTVNYRGRPTELVRVRNPWGNDREWEGDWGDKSSQWRELNDSEKRKLGLTFEDDGEFWMSFKDFVHHFTTLEICMLGGDSAVDKSKVAFESRTEQGCWSAASAGGCRNYINTFASNPQYLIKLEDADDDEDDLCTVVVALMQKDRRKEKRRGMKMLTIGYSIYKEDPQNPGKELNKEFFMYNQSVARSPSYINSREVVGRHKLPPGNYFIIPSTFKPQERGNFILRIFSEKAHKTGEVDTSTSFTSREDRRVKITNEQNSSLDAKFRQIFDDVCGDDDEIDAYELQRLLTSAFKKDLGSQEFSLECSRSTISMYDEDLSGKLGFKEFKETIMQVKKWQAIFNSKDADRSGSMDAYELKSALREGGFQLSNKIVDAVATRFANKSGQVSLDDFIQIMVRMNVLYNNFEKHGRHGQATYNLAEMVESLILM</sequence>
<protein>
    <submittedName>
        <fullName evidence="10">Uncharacterized protein</fullName>
    </submittedName>
</protein>
<feature type="active site" evidence="6 7">
    <location>
        <position position="253"/>
    </location>
</feature>
<feature type="active site" evidence="6 7">
    <location>
        <position position="70"/>
    </location>
</feature>
<dbReference type="AlphaFoldDB" id="A0A913X0U3"/>
<dbReference type="SUPFAM" id="SSF54001">
    <property type="entry name" value="Cysteine proteinases"/>
    <property type="match status" value="1"/>
</dbReference>